<feature type="transmembrane region" description="Helical" evidence="7">
    <location>
        <begin position="51"/>
        <end position="69"/>
    </location>
</feature>
<dbReference type="GO" id="GO:0015459">
    <property type="term" value="F:potassium channel regulator activity"/>
    <property type="evidence" value="ECO:0007669"/>
    <property type="project" value="TreeGrafter"/>
</dbReference>
<evidence type="ECO:0000313" key="8">
    <source>
        <dbReference type="EMBL" id="KAG8180134.1"/>
    </source>
</evidence>
<feature type="transmembrane region" description="Helical" evidence="7">
    <location>
        <begin position="442"/>
        <end position="463"/>
    </location>
</feature>
<keyword evidence="9" id="KW-1185">Reference proteome</keyword>
<comment type="caution">
    <text evidence="8">The sequence shown here is derived from an EMBL/GenBank/DDBJ whole genome shotgun (WGS) entry which is preliminary data.</text>
</comment>
<name>A0AAV6U7H6_9ARAC</name>
<feature type="compositionally biased region" description="Basic and acidic residues" evidence="6">
    <location>
        <begin position="199"/>
        <end position="208"/>
    </location>
</feature>
<reference evidence="8 9" key="1">
    <citation type="journal article" date="2022" name="Nat. Ecol. Evol.">
        <title>A masculinizing supergene underlies an exaggerated male reproductive morph in a spider.</title>
        <authorList>
            <person name="Hendrickx F."/>
            <person name="De Corte Z."/>
            <person name="Sonet G."/>
            <person name="Van Belleghem S.M."/>
            <person name="Kostlbacher S."/>
            <person name="Vangestel C."/>
        </authorList>
    </citation>
    <scope>NUCLEOTIDE SEQUENCE [LARGE SCALE GENOMIC DNA]</scope>
    <source>
        <strain evidence="8">W744_W776</strain>
    </source>
</reference>
<keyword evidence="4 7" id="KW-1133">Transmembrane helix</keyword>
<organism evidence="8 9">
    <name type="scientific">Oedothorax gibbosus</name>
    <dbReference type="NCBI Taxonomy" id="931172"/>
    <lineage>
        <taxon>Eukaryota</taxon>
        <taxon>Metazoa</taxon>
        <taxon>Ecdysozoa</taxon>
        <taxon>Arthropoda</taxon>
        <taxon>Chelicerata</taxon>
        <taxon>Arachnida</taxon>
        <taxon>Araneae</taxon>
        <taxon>Araneomorphae</taxon>
        <taxon>Entelegynae</taxon>
        <taxon>Araneoidea</taxon>
        <taxon>Linyphiidae</taxon>
        <taxon>Erigoninae</taxon>
        <taxon>Oedothorax</taxon>
    </lineage>
</organism>
<evidence type="ECO:0000256" key="7">
    <source>
        <dbReference type="SAM" id="Phobius"/>
    </source>
</evidence>
<dbReference type="GO" id="GO:0006937">
    <property type="term" value="P:regulation of muscle contraction"/>
    <property type="evidence" value="ECO:0007669"/>
    <property type="project" value="TreeGrafter"/>
</dbReference>
<feature type="transmembrane region" description="Helical" evidence="7">
    <location>
        <begin position="592"/>
        <end position="618"/>
    </location>
</feature>
<feature type="region of interest" description="Disordered" evidence="6">
    <location>
        <begin position="141"/>
        <end position="269"/>
    </location>
</feature>
<evidence type="ECO:0000256" key="3">
    <source>
        <dbReference type="ARBA" id="ARBA00022692"/>
    </source>
</evidence>
<dbReference type="SUPFAM" id="SSF103473">
    <property type="entry name" value="MFS general substrate transporter"/>
    <property type="match status" value="1"/>
</dbReference>
<feature type="transmembrane region" description="Helical" evidence="7">
    <location>
        <begin position="653"/>
        <end position="670"/>
    </location>
</feature>
<dbReference type="Gene3D" id="1.20.1250.20">
    <property type="entry name" value="MFS general substrate transporter like domains"/>
    <property type="match status" value="1"/>
</dbReference>
<keyword evidence="3 7" id="KW-0812">Transmembrane</keyword>
<dbReference type="GO" id="GO:0043266">
    <property type="term" value="P:regulation of potassium ion transport"/>
    <property type="evidence" value="ECO:0007669"/>
    <property type="project" value="TreeGrafter"/>
</dbReference>
<evidence type="ECO:0000313" key="9">
    <source>
        <dbReference type="Proteomes" id="UP000827092"/>
    </source>
</evidence>
<dbReference type="Pfam" id="PF05978">
    <property type="entry name" value="UNC-93"/>
    <property type="match status" value="1"/>
</dbReference>
<dbReference type="PANTHER" id="PTHR19444:SF11">
    <property type="entry name" value="UNC93-LIKE PROTEIN"/>
    <property type="match status" value="1"/>
</dbReference>
<feature type="transmembrane region" description="Helical" evidence="7">
    <location>
        <begin position="76"/>
        <end position="94"/>
    </location>
</feature>
<proteinExistence type="inferred from homology"/>
<sequence length="693" mass="75013">MPSAKPSKTRILKNVGVVSAGFSILFTSYDGLASLQSTVNAEGNVGVVSQASLYVCFALSALILPKLVITRLGVKVTLVLSMLSYVPYVASNFYPKWSVMMPTSVLIGLGASLLWGSLANYLNDASRMYAELLLVSPNETESGKLKDRDDTMKSSFQTVNDGKTASPNGRNLTYQSEIQNESNRTRISSVISSNENETGSDKLKDSHSKMKSSFQTVNDEKTASPNDGNSSYQSEIQNEYTRSRTSSKENVENRNSHSPQDIGDKDLRNCGTTIDLNAKDSNPDSRYSVLDKCTGPEVEQNTNSSTAVSFVNSAFDAGNETDLISKRSSPAMHTGKMPIPKGFDSTLFLHNKRDSVSKQIATKLEVNRKKTISSTTARFFGFHGMVFSTSVVWSNLLTYYLMKAGSPHAGNSSASCACGASYCDNNCNDRHSFTHLADETRYLLTGTCVGLGLASVLLVALFLDPLDEATTAKGDSSKVASSATRLLLATWHMAKTPDILMLTPMSLYIGMAQAFFQADFTKAFVGCAWGTQNVGLAATSYGGACAFSSFVAGWAVRALGRAPVFSCAALLNAATCVMLLTWEPTRNDVPPFFVAAVMWGLYVGITFSQLRALFGVLFKADEEAANAAFHTWYALGFFFPFAFSSLLCTGLKIWAMIAVSTLGFVGYLLVERKHRTRLVDDKSPPEIPPGGQC</sequence>
<feature type="transmembrane region" description="Helical" evidence="7">
    <location>
        <begin position="536"/>
        <end position="556"/>
    </location>
</feature>
<dbReference type="InterPro" id="IPR010291">
    <property type="entry name" value="Ion_channel_UNC-93"/>
</dbReference>
<dbReference type="AlphaFoldDB" id="A0AAV6U7H6"/>
<evidence type="ECO:0000256" key="1">
    <source>
        <dbReference type="ARBA" id="ARBA00004141"/>
    </source>
</evidence>
<dbReference type="PANTHER" id="PTHR19444">
    <property type="entry name" value="UNC-93 RELATED"/>
    <property type="match status" value="1"/>
</dbReference>
<evidence type="ECO:0000256" key="5">
    <source>
        <dbReference type="ARBA" id="ARBA00023136"/>
    </source>
</evidence>
<evidence type="ECO:0000256" key="2">
    <source>
        <dbReference type="ARBA" id="ARBA00009172"/>
    </source>
</evidence>
<feature type="compositionally biased region" description="Polar residues" evidence="6">
    <location>
        <begin position="153"/>
        <end position="197"/>
    </location>
</feature>
<dbReference type="InterPro" id="IPR051951">
    <property type="entry name" value="UNC-93_regulatory"/>
</dbReference>
<protein>
    <recommendedName>
        <fullName evidence="10">UNC93-like protein</fullName>
    </recommendedName>
</protein>
<accession>A0AAV6U7H6</accession>
<dbReference type="GO" id="GO:0055120">
    <property type="term" value="C:striated muscle dense body"/>
    <property type="evidence" value="ECO:0007669"/>
    <property type="project" value="TreeGrafter"/>
</dbReference>
<comment type="similarity">
    <text evidence="2">Belongs to the unc-93 family.</text>
</comment>
<feature type="transmembrane region" description="Helical" evidence="7">
    <location>
        <begin position="630"/>
        <end position="647"/>
    </location>
</feature>
<feature type="transmembrane region" description="Helical" evidence="7">
    <location>
        <begin position="379"/>
        <end position="402"/>
    </location>
</feature>
<feature type="compositionally biased region" description="Polar residues" evidence="6">
    <location>
        <begin position="211"/>
        <end position="244"/>
    </location>
</feature>
<evidence type="ECO:0008006" key="10">
    <source>
        <dbReference type="Google" id="ProtNLM"/>
    </source>
</evidence>
<feature type="transmembrane region" description="Helical" evidence="7">
    <location>
        <begin position="499"/>
        <end position="516"/>
    </location>
</feature>
<feature type="transmembrane region" description="Helical" evidence="7">
    <location>
        <begin position="100"/>
        <end position="122"/>
    </location>
</feature>
<dbReference type="GO" id="GO:0005886">
    <property type="term" value="C:plasma membrane"/>
    <property type="evidence" value="ECO:0007669"/>
    <property type="project" value="TreeGrafter"/>
</dbReference>
<evidence type="ECO:0000256" key="4">
    <source>
        <dbReference type="ARBA" id="ARBA00022989"/>
    </source>
</evidence>
<evidence type="ECO:0000256" key="6">
    <source>
        <dbReference type="SAM" id="MobiDB-lite"/>
    </source>
</evidence>
<dbReference type="Proteomes" id="UP000827092">
    <property type="component" value="Unassembled WGS sequence"/>
</dbReference>
<feature type="compositionally biased region" description="Basic and acidic residues" evidence="6">
    <location>
        <begin position="141"/>
        <end position="152"/>
    </location>
</feature>
<feature type="compositionally biased region" description="Basic and acidic residues" evidence="6">
    <location>
        <begin position="246"/>
        <end position="255"/>
    </location>
</feature>
<feature type="transmembrane region" description="Helical" evidence="7">
    <location>
        <begin position="563"/>
        <end position="580"/>
    </location>
</feature>
<dbReference type="InterPro" id="IPR036259">
    <property type="entry name" value="MFS_trans_sf"/>
</dbReference>
<comment type="subcellular location">
    <subcellularLocation>
        <location evidence="1">Membrane</location>
        <topology evidence="1">Multi-pass membrane protein</topology>
    </subcellularLocation>
</comment>
<gene>
    <name evidence="8" type="ORF">JTE90_027087</name>
</gene>
<keyword evidence="5 7" id="KW-0472">Membrane</keyword>
<dbReference type="EMBL" id="JAFNEN010000584">
    <property type="protein sequence ID" value="KAG8180134.1"/>
    <property type="molecule type" value="Genomic_DNA"/>
</dbReference>